<reference evidence="1 2" key="1">
    <citation type="journal article" date="2021" name="Hortic Res">
        <title>High-quality reference genome and annotation aids understanding of berry development for evergreen blueberry (Vaccinium darrowii).</title>
        <authorList>
            <person name="Yu J."/>
            <person name="Hulse-Kemp A.M."/>
            <person name="Babiker E."/>
            <person name="Staton M."/>
        </authorList>
    </citation>
    <scope>NUCLEOTIDE SEQUENCE [LARGE SCALE GENOMIC DNA]</scope>
    <source>
        <strain evidence="2">cv. NJ 8807/NJ 8810</strain>
        <tissue evidence="1">Young leaf</tissue>
    </source>
</reference>
<comment type="caution">
    <text evidence="1">The sequence shown here is derived from an EMBL/GenBank/DDBJ whole genome shotgun (WGS) entry which is preliminary data.</text>
</comment>
<protein>
    <submittedName>
        <fullName evidence="1">Uncharacterized protein</fullName>
    </submittedName>
</protein>
<sequence length="258" mass="28198">MSSLCDVRWMVSSMDNELHYSKELFHDSDAIRSILGANAPYAVPKQQLVIAAAVAANSKSSRPLSPSLVYSCSSLVASPLYQTNITDIETDSHRLRCPLVSDLASQFCFSTQSPDFRRPPTSPSLPLPTTGVSSPATTIFNHDWAPLNQFEVNWGLPICRHQRSYELFVPHRPPLIVFRPPATSICSRFFTQLALLRSVLGILISSVLLEDIGSLLVTILDYFVTEALVLVPPSVLICLIRIVCPIIMVDDVSGGGGG</sequence>
<keyword evidence="2" id="KW-1185">Reference proteome</keyword>
<dbReference type="Proteomes" id="UP000828048">
    <property type="component" value="Chromosome 2"/>
</dbReference>
<name>A0ACB7WXN1_9ERIC</name>
<dbReference type="EMBL" id="CM037152">
    <property type="protein sequence ID" value="KAH7833229.1"/>
    <property type="molecule type" value="Genomic_DNA"/>
</dbReference>
<accession>A0ACB7WXN1</accession>
<proteinExistence type="predicted"/>
<organism evidence="1 2">
    <name type="scientific">Vaccinium darrowii</name>
    <dbReference type="NCBI Taxonomy" id="229202"/>
    <lineage>
        <taxon>Eukaryota</taxon>
        <taxon>Viridiplantae</taxon>
        <taxon>Streptophyta</taxon>
        <taxon>Embryophyta</taxon>
        <taxon>Tracheophyta</taxon>
        <taxon>Spermatophyta</taxon>
        <taxon>Magnoliopsida</taxon>
        <taxon>eudicotyledons</taxon>
        <taxon>Gunneridae</taxon>
        <taxon>Pentapetalae</taxon>
        <taxon>asterids</taxon>
        <taxon>Ericales</taxon>
        <taxon>Ericaceae</taxon>
        <taxon>Vaccinioideae</taxon>
        <taxon>Vaccinieae</taxon>
        <taxon>Vaccinium</taxon>
    </lineage>
</organism>
<gene>
    <name evidence="1" type="ORF">Vadar_004239</name>
</gene>
<evidence type="ECO:0000313" key="2">
    <source>
        <dbReference type="Proteomes" id="UP000828048"/>
    </source>
</evidence>
<evidence type="ECO:0000313" key="1">
    <source>
        <dbReference type="EMBL" id="KAH7833229.1"/>
    </source>
</evidence>